<dbReference type="GO" id="GO:0015074">
    <property type="term" value="P:DNA integration"/>
    <property type="evidence" value="ECO:0007669"/>
    <property type="project" value="InterPro"/>
</dbReference>
<evidence type="ECO:0000313" key="3">
    <source>
        <dbReference type="EMBL" id="OKH20466.1"/>
    </source>
</evidence>
<keyword evidence="1" id="KW-0233">DNA recombination</keyword>
<keyword evidence="4" id="KW-1185">Reference proteome</keyword>
<evidence type="ECO:0000259" key="2">
    <source>
        <dbReference type="PROSITE" id="PS51898"/>
    </source>
</evidence>
<accession>A0A1U7HA58</accession>
<sequence length="146" mass="16488">MRWVDVDFTRSEITIAESLPKDLTGNGYTRIRKSTKTGSIRVLPMSQTLRETLAAIAPTHELVFTTVSGCIIDADNFRMRHWKPILKAVGVPYRKIHNCRHTMISHALEQGIAPTGIAYLAGHIDTRMVLTTYGHMINKPQMPELF</sequence>
<dbReference type="PROSITE" id="PS51898">
    <property type="entry name" value="TYR_RECOMBINASE"/>
    <property type="match status" value="1"/>
</dbReference>
<reference evidence="3 4" key="1">
    <citation type="submission" date="2016-11" db="EMBL/GenBank/DDBJ databases">
        <title>Draft Genome Sequences of Nine Cyanobacterial Strains from Diverse Habitats.</title>
        <authorList>
            <person name="Zhu T."/>
            <person name="Hou S."/>
            <person name="Lu X."/>
            <person name="Hess W.R."/>
        </authorList>
    </citation>
    <scope>NUCLEOTIDE SEQUENCE [LARGE SCALE GENOMIC DNA]</scope>
    <source>
        <strain evidence="3 4">5.2 s.c.1</strain>
    </source>
</reference>
<dbReference type="EMBL" id="MRCC01000041">
    <property type="protein sequence ID" value="OKH20466.1"/>
    <property type="molecule type" value="Genomic_DNA"/>
</dbReference>
<evidence type="ECO:0000313" key="4">
    <source>
        <dbReference type="Proteomes" id="UP000185984"/>
    </source>
</evidence>
<evidence type="ECO:0000256" key="1">
    <source>
        <dbReference type="ARBA" id="ARBA00023172"/>
    </source>
</evidence>
<proteinExistence type="predicted"/>
<dbReference type="STRING" id="247279.NIES1031_23065"/>
<dbReference type="GO" id="GO:0003677">
    <property type="term" value="F:DNA binding"/>
    <property type="evidence" value="ECO:0007669"/>
    <property type="project" value="InterPro"/>
</dbReference>
<organism evidence="3 4">
    <name type="scientific">Chroogloeocystis siderophila 5.2 s.c.1</name>
    <dbReference type="NCBI Taxonomy" id="247279"/>
    <lineage>
        <taxon>Bacteria</taxon>
        <taxon>Bacillati</taxon>
        <taxon>Cyanobacteriota</taxon>
        <taxon>Cyanophyceae</taxon>
        <taxon>Oscillatoriophycideae</taxon>
        <taxon>Chroococcales</taxon>
        <taxon>Chroococcaceae</taxon>
        <taxon>Chroogloeocystis</taxon>
    </lineage>
</organism>
<dbReference type="AlphaFoldDB" id="A0A1U7HA58"/>
<dbReference type="Pfam" id="PF00589">
    <property type="entry name" value="Phage_integrase"/>
    <property type="match status" value="1"/>
</dbReference>
<comment type="caution">
    <text evidence="3">The sequence shown here is derived from an EMBL/GenBank/DDBJ whole genome shotgun (WGS) entry which is preliminary data.</text>
</comment>
<feature type="domain" description="Tyr recombinase" evidence="2">
    <location>
        <begin position="1"/>
        <end position="146"/>
    </location>
</feature>
<dbReference type="CDD" id="cd01189">
    <property type="entry name" value="INT_ICEBs1_C_like"/>
    <property type="match status" value="1"/>
</dbReference>
<name>A0A1U7HA58_9CHRO</name>
<protein>
    <recommendedName>
        <fullName evidence="2">Tyr recombinase domain-containing protein</fullName>
    </recommendedName>
</protein>
<dbReference type="Proteomes" id="UP000185984">
    <property type="component" value="Unassembled WGS sequence"/>
</dbReference>
<dbReference type="InterPro" id="IPR002104">
    <property type="entry name" value="Integrase_catalytic"/>
</dbReference>
<dbReference type="InterPro" id="IPR011010">
    <property type="entry name" value="DNA_brk_join_enz"/>
</dbReference>
<dbReference type="GO" id="GO:0006310">
    <property type="term" value="P:DNA recombination"/>
    <property type="evidence" value="ECO:0007669"/>
    <property type="project" value="UniProtKB-KW"/>
</dbReference>
<dbReference type="RefSeq" id="WP_073551764.1">
    <property type="nucleotide sequence ID" value="NZ_MRCC01000041.1"/>
</dbReference>
<dbReference type="Gene3D" id="1.10.443.10">
    <property type="entry name" value="Intergrase catalytic core"/>
    <property type="match status" value="1"/>
</dbReference>
<gene>
    <name evidence="3" type="ORF">NIES1031_23065</name>
</gene>
<dbReference type="SUPFAM" id="SSF56349">
    <property type="entry name" value="DNA breaking-rejoining enzymes"/>
    <property type="match status" value="1"/>
</dbReference>
<dbReference type="InterPro" id="IPR013762">
    <property type="entry name" value="Integrase-like_cat_sf"/>
</dbReference>